<dbReference type="SUPFAM" id="SSF51261">
    <property type="entry name" value="Duplicated hybrid motif"/>
    <property type="match status" value="1"/>
</dbReference>
<dbReference type="PANTHER" id="PTHR21666">
    <property type="entry name" value="PEPTIDASE-RELATED"/>
    <property type="match status" value="1"/>
</dbReference>
<evidence type="ECO:0000259" key="9">
    <source>
        <dbReference type="Pfam" id="PF19425"/>
    </source>
</evidence>
<dbReference type="InterPro" id="IPR050570">
    <property type="entry name" value="Cell_wall_metabolism_enzyme"/>
</dbReference>
<dbReference type="RefSeq" id="WP_118160465.1">
    <property type="nucleotide sequence ID" value="NZ_JABWDG010000013.1"/>
</dbReference>
<feature type="domain" description="Csd3-like second N-terminal" evidence="9">
    <location>
        <begin position="149"/>
        <end position="270"/>
    </location>
</feature>
<evidence type="ECO:0000256" key="4">
    <source>
        <dbReference type="ARBA" id="ARBA00022723"/>
    </source>
</evidence>
<accession>A0A412TPC6</accession>
<reference evidence="10 11" key="1">
    <citation type="submission" date="2018-08" db="EMBL/GenBank/DDBJ databases">
        <title>A genome reference for cultivated species of the human gut microbiota.</title>
        <authorList>
            <person name="Zou Y."/>
            <person name="Xue W."/>
            <person name="Luo G."/>
        </authorList>
    </citation>
    <scope>NUCLEOTIDE SEQUENCE [LARGE SCALE GENOMIC DNA]</scope>
    <source>
        <strain evidence="10 11">AF16-14</strain>
    </source>
</reference>
<evidence type="ECO:0000313" key="11">
    <source>
        <dbReference type="Proteomes" id="UP000284243"/>
    </source>
</evidence>
<comment type="caution">
    <text evidence="10">The sequence shown here is derived from an EMBL/GenBank/DDBJ whole genome shotgun (WGS) entry which is preliminary data.</text>
</comment>
<evidence type="ECO:0000256" key="2">
    <source>
        <dbReference type="ARBA" id="ARBA00004196"/>
    </source>
</evidence>
<dbReference type="EMBL" id="QRYC01000017">
    <property type="protein sequence ID" value="RGU55490.1"/>
    <property type="molecule type" value="Genomic_DNA"/>
</dbReference>
<evidence type="ECO:0000256" key="5">
    <source>
        <dbReference type="ARBA" id="ARBA00022801"/>
    </source>
</evidence>
<dbReference type="GO" id="GO:0004222">
    <property type="term" value="F:metalloendopeptidase activity"/>
    <property type="evidence" value="ECO:0007669"/>
    <property type="project" value="TreeGrafter"/>
</dbReference>
<dbReference type="Proteomes" id="UP000284243">
    <property type="component" value="Unassembled WGS sequence"/>
</dbReference>
<keyword evidence="4" id="KW-0479">Metal-binding</keyword>
<dbReference type="GO" id="GO:0046872">
    <property type="term" value="F:metal ion binding"/>
    <property type="evidence" value="ECO:0007669"/>
    <property type="project" value="UniProtKB-KW"/>
</dbReference>
<feature type="domain" description="M23ase beta-sheet core" evidence="8">
    <location>
        <begin position="283"/>
        <end position="380"/>
    </location>
</feature>
<dbReference type="Gene3D" id="2.70.70.10">
    <property type="entry name" value="Glucose Permease (Domain IIA)"/>
    <property type="match status" value="1"/>
</dbReference>
<dbReference type="AlphaFoldDB" id="A0A412TPC6"/>
<dbReference type="PANTHER" id="PTHR21666:SF288">
    <property type="entry name" value="CELL DIVISION PROTEIN YTFB"/>
    <property type="match status" value="1"/>
</dbReference>
<dbReference type="InterPro" id="IPR011055">
    <property type="entry name" value="Dup_hybrid_motif"/>
</dbReference>
<keyword evidence="6" id="KW-0862">Zinc</keyword>
<evidence type="ECO:0000256" key="6">
    <source>
        <dbReference type="ARBA" id="ARBA00022833"/>
    </source>
</evidence>
<gene>
    <name evidence="10" type="ORF">DWW57_12215</name>
</gene>
<name>A0A412TPC6_9BACT</name>
<dbReference type="InterPro" id="IPR045834">
    <property type="entry name" value="Csd3_N2"/>
</dbReference>
<protein>
    <submittedName>
        <fullName evidence="10">Metalloendopeptidase</fullName>
    </submittedName>
</protein>
<organism evidence="10 11">
    <name type="scientific">Odoribacter splanchnicus</name>
    <dbReference type="NCBI Taxonomy" id="28118"/>
    <lineage>
        <taxon>Bacteria</taxon>
        <taxon>Pseudomonadati</taxon>
        <taxon>Bacteroidota</taxon>
        <taxon>Bacteroidia</taxon>
        <taxon>Bacteroidales</taxon>
        <taxon>Odoribacteraceae</taxon>
        <taxon>Odoribacter</taxon>
    </lineage>
</organism>
<dbReference type="Gene3D" id="3.10.450.350">
    <property type="match status" value="1"/>
</dbReference>
<dbReference type="GO" id="GO:0030313">
    <property type="term" value="C:cell envelope"/>
    <property type="evidence" value="ECO:0007669"/>
    <property type="project" value="UniProtKB-SubCell"/>
</dbReference>
<proteinExistence type="predicted"/>
<evidence type="ECO:0000259" key="8">
    <source>
        <dbReference type="Pfam" id="PF01551"/>
    </source>
</evidence>
<evidence type="ECO:0000256" key="1">
    <source>
        <dbReference type="ARBA" id="ARBA00001947"/>
    </source>
</evidence>
<dbReference type="InterPro" id="IPR016047">
    <property type="entry name" value="M23ase_b-sheet_dom"/>
</dbReference>
<keyword evidence="5" id="KW-0378">Hydrolase</keyword>
<sequence length="436" mass="49658">MSKKKQIIFSSLLGIVLLVVIFMPKKETTEPLDEIEVTDSLEVKEITYKYGIPIDDYDVDYGIVKRNQSLSTILQKHGLSVGEVHRLVEKSKDVFDVRKIRSDQAYAVFTTRDSIPETCYFVYEIDPKSYVVFDLRGDYRVTMGENPVEWRRNELHGVVESSLWLAMSKYNADPQLAVVLSNIFGWTIDFFGLQKQDEFRVIYEQEYVDGKSLLNFNVLGAAFRHGDSTYYAIPFELNGEKLYYDRAGKSLEGAFLKAPLDFFRISSRFSNSRFHPVLKRYRAHHGVDYAAPTGTPVYAIGKGRVIAKGYQANGGGNYVKIRHNSIYTTTYMHLSRFEKGIKVGVDVAQKQVIGYVGATGLATGPHLDFRVYENGKPINPLTIKSQPQKTLKDGDLNRYEVVRDSVIRMLTLIPDVRQENTEIPVDTTVFEDNESI</sequence>
<evidence type="ECO:0000256" key="3">
    <source>
        <dbReference type="ARBA" id="ARBA00022670"/>
    </source>
</evidence>
<evidence type="ECO:0000313" key="10">
    <source>
        <dbReference type="EMBL" id="RGU55490.1"/>
    </source>
</evidence>
<comment type="subcellular location">
    <subcellularLocation>
        <location evidence="2">Cell envelope</location>
    </subcellularLocation>
</comment>
<dbReference type="CDD" id="cd12797">
    <property type="entry name" value="M23_peptidase"/>
    <property type="match status" value="1"/>
</dbReference>
<comment type="cofactor">
    <cofactor evidence="1">
        <name>Zn(2+)</name>
        <dbReference type="ChEBI" id="CHEBI:29105"/>
    </cofactor>
</comment>
<dbReference type="Pfam" id="PF19425">
    <property type="entry name" value="Csd3_N2"/>
    <property type="match status" value="1"/>
</dbReference>
<keyword evidence="7" id="KW-0482">Metalloprotease</keyword>
<keyword evidence="3" id="KW-0645">Protease</keyword>
<dbReference type="Pfam" id="PF01551">
    <property type="entry name" value="Peptidase_M23"/>
    <property type="match status" value="1"/>
</dbReference>
<dbReference type="GO" id="GO:0006508">
    <property type="term" value="P:proteolysis"/>
    <property type="evidence" value="ECO:0007669"/>
    <property type="project" value="UniProtKB-KW"/>
</dbReference>
<evidence type="ECO:0000256" key="7">
    <source>
        <dbReference type="ARBA" id="ARBA00023049"/>
    </source>
</evidence>